<evidence type="ECO:0000313" key="2">
    <source>
        <dbReference type="Proteomes" id="UP000662931"/>
    </source>
</evidence>
<name>A0A875S2M6_EENNA</name>
<keyword evidence="2" id="KW-1185">Reference proteome</keyword>
<dbReference type="EMBL" id="CP064813">
    <property type="protein sequence ID" value="QPG75173.1"/>
    <property type="molecule type" value="Genomic_DNA"/>
</dbReference>
<dbReference type="GO" id="GO:0008757">
    <property type="term" value="F:S-adenosylmethionine-dependent methyltransferase activity"/>
    <property type="evidence" value="ECO:0007669"/>
    <property type="project" value="InterPro"/>
</dbReference>
<organism evidence="1 2">
    <name type="scientific">Eeniella nana</name>
    <name type="common">Yeast</name>
    <name type="synonym">Brettanomyces nanus</name>
    <dbReference type="NCBI Taxonomy" id="13502"/>
    <lineage>
        <taxon>Eukaryota</taxon>
        <taxon>Fungi</taxon>
        <taxon>Dikarya</taxon>
        <taxon>Ascomycota</taxon>
        <taxon>Saccharomycotina</taxon>
        <taxon>Pichiomycetes</taxon>
        <taxon>Pichiales</taxon>
        <taxon>Pichiaceae</taxon>
        <taxon>Brettanomyces</taxon>
    </lineage>
</organism>
<proteinExistence type="predicted"/>
<dbReference type="PANTHER" id="PTHR12303">
    <property type="entry name" value="CARNOSINE N-METHYLTRANSFERASE"/>
    <property type="match status" value="1"/>
</dbReference>
<dbReference type="SMART" id="SM01296">
    <property type="entry name" value="N2227"/>
    <property type="match status" value="1"/>
</dbReference>
<dbReference type="InterPro" id="IPR029063">
    <property type="entry name" value="SAM-dependent_MTases_sf"/>
</dbReference>
<gene>
    <name evidence="1" type="ORF">FOA43_002522</name>
</gene>
<sequence>MGPFFFIIKICLVLIFDYFAKSLFPEATTLWLILTSFLVCIVIRNTAMFRNLVSSFTNKVSRSSDTILSSRQELLLSLYNLSQYLERSHRANDAKRARYRRMPAKHQHICNSIGYPEKLTLVDTLLARNNDTIMRVYADGIVRHHVTEEDLRQSRRLARSTNHYDYFRVVESLCHLTRDWSESGSTEIQPLIDYICDNSRNLDLKNTTVIVPGSGLGRISHELALMGFKEVHAVDFSWLMTLFNESIYGSRSQMASIYPYVHNYSNHWQTKDQMGLATYRYGIRQPENLHIHCQNFTEFTSPAETAAYNVLIVTCFFIDTAEDLLSYVDSINRICKPFKGKKRWINVGPLKYGTAPKVELSNEELGDLTSAMGWNRIHQLNSPTKLGYLTDTIGLWQGYYGVCMWTAEKKC</sequence>
<dbReference type="KEGG" id="bnn:FOA43_002522"/>
<dbReference type="GeneID" id="62195923"/>
<dbReference type="RefSeq" id="XP_038778738.1">
    <property type="nucleotide sequence ID" value="XM_038922810.1"/>
</dbReference>
<dbReference type="Pfam" id="PF07942">
    <property type="entry name" value="CARME"/>
    <property type="match status" value="1"/>
</dbReference>
<dbReference type="InterPro" id="IPR012901">
    <property type="entry name" value="CARME"/>
</dbReference>
<accession>A0A875S2M6</accession>
<dbReference type="Gene3D" id="3.40.50.150">
    <property type="entry name" value="Vaccinia Virus protein VP39"/>
    <property type="match status" value="1"/>
</dbReference>
<dbReference type="PANTHER" id="PTHR12303:SF11">
    <property type="entry name" value="AER338CP"/>
    <property type="match status" value="1"/>
</dbReference>
<dbReference type="SUPFAM" id="SSF53335">
    <property type="entry name" value="S-adenosyl-L-methionine-dependent methyltransferases"/>
    <property type="match status" value="1"/>
</dbReference>
<dbReference type="OrthoDB" id="978at2759"/>
<evidence type="ECO:0008006" key="3">
    <source>
        <dbReference type="Google" id="ProtNLM"/>
    </source>
</evidence>
<protein>
    <recommendedName>
        <fullName evidence="3">N2227-like protein</fullName>
    </recommendedName>
</protein>
<dbReference type="Proteomes" id="UP000662931">
    <property type="component" value="Chromosome 2"/>
</dbReference>
<evidence type="ECO:0000313" key="1">
    <source>
        <dbReference type="EMBL" id="QPG75173.1"/>
    </source>
</evidence>
<reference evidence="1" key="1">
    <citation type="submission" date="2020-10" db="EMBL/GenBank/DDBJ databases">
        <authorList>
            <person name="Roach M.J.R."/>
        </authorList>
    </citation>
    <scope>NUCLEOTIDE SEQUENCE</scope>
    <source>
        <strain evidence="1">CBS 1945</strain>
    </source>
</reference>
<dbReference type="AlphaFoldDB" id="A0A875S2M6"/>